<protein>
    <submittedName>
        <fullName evidence="2">Uncharacterized protein</fullName>
    </submittedName>
</protein>
<keyword evidence="1" id="KW-1133">Transmembrane helix</keyword>
<evidence type="ECO:0000313" key="3">
    <source>
        <dbReference type="Proteomes" id="UP000182761"/>
    </source>
</evidence>
<accession>A0A0X3AMG6</accession>
<feature type="transmembrane region" description="Helical" evidence="1">
    <location>
        <begin position="89"/>
        <end position="107"/>
    </location>
</feature>
<dbReference type="OrthoDB" id="2972467at2"/>
<reference evidence="2 3" key="1">
    <citation type="submission" date="2016-01" db="EMBL/GenBank/DDBJ databases">
        <authorList>
            <person name="McClelland M."/>
            <person name="Jain A."/>
            <person name="Saraogi P."/>
            <person name="Mendelson R."/>
            <person name="Westerman R."/>
            <person name="SanMiguel P."/>
            <person name="Csonka L."/>
        </authorList>
    </citation>
    <scope>NUCLEOTIDE SEQUENCE [LARGE SCALE GENOMIC DNA]</scope>
    <source>
        <strain evidence="2 3">R-53146</strain>
    </source>
</reference>
<name>A0A0X3AMG6_9FLAO</name>
<evidence type="ECO:0000256" key="1">
    <source>
        <dbReference type="SAM" id="Phobius"/>
    </source>
</evidence>
<keyword evidence="3" id="KW-1185">Reference proteome</keyword>
<dbReference type="Proteomes" id="UP000182761">
    <property type="component" value="Unassembled WGS sequence"/>
</dbReference>
<sequence>MDYGRNQINYTDLDPVEVVGNNSSLPDCISGAYNHAVTSDQYGRYSPYKPDAFSFSIGIAGANGDAALVVGTGGRLRIKPNILGVKPKLNLLFMITMGIMKVFWQGLLERMLAGEDPFWWEICIQRLQKM</sequence>
<dbReference type="RefSeq" id="WP_055425566.1">
    <property type="nucleotide sequence ID" value="NZ_FCOR01000006.1"/>
</dbReference>
<proteinExistence type="predicted"/>
<gene>
    <name evidence="2" type="ORF">Ga0061079_106135</name>
</gene>
<dbReference type="AlphaFoldDB" id="A0A0X3AMG6"/>
<organism evidence="2 3">
    <name type="scientific">Apibacter mensalis</name>
    <dbReference type="NCBI Taxonomy" id="1586267"/>
    <lineage>
        <taxon>Bacteria</taxon>
        <taxon>Pseudomonadati</taxon>
        <taxon>Bacteroidota</taxon>
        <taxon>Flavobacteriia</taxon>
        <taxon>Flavobacteriales</taxon>
        <taxon>Weeksellaceae</taxon>
        <taxon>Apibacter</taxon>
    </lineage>
</organism>
<evidence type="ECO:0000313" key="2">
    <source>
        <dbReference type="EMBL" id="CVK16369.1"/>
    </source>
</evidence>
<keyword evidence="1" id="KW-0812">Transmembrane</keyword>
<dbReference type="STRING" id="1586267.GCA_001418685_01221"/>
<dbReference type="EMBL" id="FCOR01000006">
    <property type="protein sequence ID" value="CVK16369.1"/>
    <property type="molecule type" value="Genomic_DNA"/>
</dbReference>
<keyword evidence="1" id="KW-0472">Membrane</keyword>